<dbReference type="EnsemblProtists" id="HpaT807299">
    <property type="protein sequence ID" value="HpaP807299"/>
    <property type="gene ID" value="HpaG807299"/>
</dbReference>
<dbReference type="InParanoid" id="M4BLL4"/>
<dbReference type="HOGENOM" id="CLU_050616_0_0_1"/>
<dbReference type="Proteomes" id="UP000011713">
    <property type="component" value="Unassembled WGS sequence"/>
</dbReference>
<proteinExistence type="predicted"/>
<evidence type="ECO:0000256" key="1">
    <source>
        <dbReference type="SAM" id="MobiDB-lite"/>
    </source>
</evidence>
<keyword evidence="3" id="KW-1185">Reference proteome</keyword>
<protein>
    <recommendedName>
        <fullName evidence="4">BZIP domain-containing protein</fullName>
    </recommendedName>
</protein>
<name>M4BLL4_HYAAE</name>
<feature type="region of interest" description="Disordered" evidence="1">
    <location>
        <begin position="314"/>
        <end position="346"/>
    </location>
</feature>
<accession>M4BLL4</accession>
<dbReference type="VEuPathDB" id="FungiDB:HpaG807299"/>
<sequence>MNVRGEPFGPKQTRRALPVDLTPPLALKLMSNSERGKYYRRRRNRYSKHLESRVAELRNEIAALTVSRQVQQELALSQRRTPLGAAALIVNEYCLLFTHGTPVLLAVNESDASASLVAQATSTQRGFLQAVVIDRLRFGDFVGLDLVLAQWERYSLYHSAIDWTMESLDVIQPVVSRELTTTADGDADGPLVVTITATLRVQFSQRTIEKVFPHLMGDQAIMRLLLGLVVKYPCINHFHFDRNGAIEWYAPEVNYVAGLMNALKCPELVARIMGNALIEQEHMIGDDSDGRRFAALAMEDKAFSAVSEVAASSSLPGTMQRSQGKAQQSAGGVREKGPIEEPAFLNRSPRNRLELSYILATE</sequence>
<evidence type="ECO:0000313" key="2">
    <source>
        <dbReference type="EnsemblProtists" id="HpaP807299"/>
    </source>
</evidence>
<dbReference type="AlphaFoldDB" id="M4BLL4"/>
<evidence type="ECO:0008006" key="4">
    <source>
        <dbReference type="Google" id="ProtNLM"/>
    </source>
</evidence>
<feature type="compositionally biased region" description="Polar residues" evidence="1">
    <location>
        <begin position="315"/>
        <end position="330"/>
    </location>
</feature>
<evidence type="ECO:0000313" key="3">
    <source>
        <dbReference type="Proteomes" id="UP000011713"/>
    </source>
</evidence>
<reference evidence="2" key="2">
    <citation type="submission" date="2015-06" db="UniProtKB">
        <authorList>
            <consortium name="EnsemblProtists"/>
        </authorList>
    </citation>
    <scope>IDENTIFICATION</scope>
    <source>
        <strain evidence="2">Emoy2</strain>
    </source>
</reference>
<dbReference type="OMA" id="MASMHTE"/>
<reference evidence="3" key="1">
    <citation type="journal article" date="2010" name="Science">
        <title>Signatures of adaptation to obligate biotrophy in the Hyaloperonospora arabidopsidis genome.</title>
        <authorList>
            <person name="Baxter L."/>
            <person name="Tripathy S."/>
            <person name="Ishaque N."/>
            <person name="Boot N."/>
            <person name="Cabral A."/>
            <person name="Kemen E."/>
            <person name="Thines M."/>
            <person name="Ah-Fong A."/>
            <person name="Anderson R."/>
            <person name="Badejoko W."/>
            <person name="Bittner-Eddy P."/>
            <person name="Boore J.L."/>
            <person name="Chibucos M.C."/>
            <person name="Coates M."/>
            <person name="Dehal P."/>
            <person name="Delehaunty K."/>
            <person name="Dong S."/>
            <person name="Downton P."/>
            <person name="Dumas B."/>
            <person name="Fabro G."/>
            <person name="Fronick C."/>
            <person name="Fuerstenberg S.I."/>
            <person name="Fulton L."/>
            <person name="Gaulin E."/>
            <person name="Govers F."/>
            <person name="Hughes L."/>
            <person name="Humphray S."/>
            <person name="Jiang R.H."/>
            <person name="Judelson H."/>
            <person name="Kamoun S."/>
            <person name="Kyung K."/>
            <person name="Meijer H."/>
            <person name="Minx P."/>
            <person name="Morris P."/>
            <person name="Nelson J."/>
            <person name="Phuntumart V."/>
            <person name="Qutob D."/>
            <person name="Rehmany A."/>
            <person name="Rougon-Cardoso A."/>
            <person name="Ryden P."/>
            <person name="Torto-Alalibo T."/>
            <person name="Studholme D."/>
            <person name="Wang Y."/>
            <person name="Win J."/>
            <person name="Wood J."/>
            <person name="Clifton S.W."/>
            <person name="Rogers J."/>
            <person name="Van den Ackerveken G."/>
            <person name="Jones J.D."/>
            <person name="McDowell J.M."/>
            <person name="Beynon J."/>
            <person name="Tyler B.M."/>
        </authorList>
    </citation>
    <scope>NUCLEOTIDE SEQUENCE [LARGE SCALE GENOMIC DNA]</scope>
    <source>
        <strain evidence="3">Emoy2</strain>
    </source>
</reference>
<organism evidence="2 3">
    <name type="scientific">Hyaloperonospora arabidopsidis (strain Emoy2)</name>
    <name type="common">Downy mildew agent</name>
    <name type="synonym">Peronospora arabidopsidis</name>
    <dbReference type="NCBI Taxonomy" id="559515"/>
    <lineage>
        <taxon>Eukaryota</taxon>
        <taxon>Sar</taxon>
        <taxon>Stramenopiles</taxon>
        <taxon>Oomycota</taxon>
        <taxon>Peronosporomycetes</taxon>
        <taxon>Peronosporales</taxon>
        <taxon>Peronosporaceae</taxon>
        <taxon>Hyaloperonospora</taxon>
    </lineage>
</organism>
<dbReference type="EMBL" id="JH598389">
    <property type="status" value="NOT_ANNOTATED_CDS"/>
    <property type="molecule type" value="Genomic_DNA"/>
</dbReference>
<dbReference type="eggNOG" id="ENOG502QTUE">
    <property type="taxonomic scope" value="Eukaryota"/>
</dbReference>